<dbReference type="RefSeq" id="WP_238316374.1">
    <property type="nucleotide sequence ID" value="NZ_BQKV01000027.1"/>
</dbReference>
<keyword evidence="2" id="KW-1185">Reference proteome</keyword>
<evidence type="ECO:0008006" key="3">
    <source>
        <dbReference type="Google" id="ProtNLM"/>
    </source>
</evidence>
<reference evidence="1" key="1">
    <citation type="journal article" date="2022" name="Int. J. Syst. Evol. Microbiol.">
        <title>Genome-based, phenotypic and chemotaxonomic classification of Faecalibacterium strains: proposal of three novel species Faecalibacterium duncaniae sp. nov., Faecalibacterium hattorii sp. nov. and Faecalibacterium gallinarum sp. nov. .</title>
        <authorList>
            <person name="Sakamoto M."/>
            <person name="Sakurai N."/>
            <person name="Tanno H."/>
            <person name="Iino T."/>
            <person name="Ohkuma M."/>
            <person name="Endo A."/>
        </authorList>
    </citation>
    <scope>NUCLEOTIDE SEQUENCE</scope>
    <source>
        <strain evidence="1">JCM 17207</strain>
    </source>
</reference>
<evidence type="ECO:0000313" key="2">
    <source>
        <dbReference type="Proteomes" id="UP001055185"/>
    </source>
</evidence>
<sequence>MNFMERRGSGIDRILNSYAEVAQKLVFYSDSDIFLVTLPNRSVANPAQTSLDDVATAAQDLATMSECLATSGQSLATSPEDLVTAQSKTPKEIEQETFKIMLKNLPISNGTRNNVAELFRRYGYEYTFHSSNVADIFSVKPAAATAALRKLRKLGVIESLKYGVYQFVKIKIGFSLFGQLDTGLVLRVGGGSGRRI</sequence>
<accession>A0AA37MYL1</accession>
<organism evidence="1 2">
    <name type="scientific">Faecalibacterium gallinarum</name>
    <dbReference type="NCBI Taxonomy" id="2903556"/>
    <lineage>
        <taxon>Bacteria</taxon>
        <taxon>Bacillati</taxon>
        <taxon>Bacillota</taxon>
        <taxon>Clostridia</taxon>
        <taxon>Eubacteriales</taxon>
        <taxon>Oscillospiraceae</taxon>
        <taxon>Faecalibacterium</taxon>
    </lineage>
</organism>
<dbReference type="EMBL" id="BQKV01000027">
    <property type="protein sequence ID" value="GJN64140.1"/>
    <property type="molecule type" value="Genomic_DNA"/>
</dbReference>
<dbReference type="Proteomes" id="UP001055185">
    <property type="component" value="Unassembled WGS sequence"/>
</dbReference>
<name>A0AA37MYL1_9FIRM</name>
<comment type="caution">
    <text evidence="1">The sequence shown here is derived from an EMBL/GenBank/DDBJ whole genome shotgun (WGS) entry which is preliminary data.</text>
</comment>
<proteinExistence type="predicted"/>
<dbReference type="AlphaFoldDB" id="A0AA37MYL1"/>
<evidence type="ECO:0000313" key="1">
    <source>
        <dbReference type="EMBL" id="GJN64140.1"/>
    </source>
</evidence>
<gene>
    <name evidence="1" type="ORF">JCM17207_07650</name>
</gene>
<protein>
    <recommendedName>
        <fullName evidence="3">ATP-dependent DNA helicase RecG C-terminal domain-containing protein</fullName>
    </recommendedName>
</protein>